<keyword evidence="2" id="KW-0547">Nucleotide-binding</keyword>
<organism evidence="2 3">
    <name type="scientific">Nocardioides oceani</name>
    <dbReference type="NCBI Taxonomy" id="3058369"/>
    <lineage>
        <taxon>Bacteria</taxon>
        <taxon>Bacillati</taxon>
        <taxon>Actinomycetota</taxon>
        <taxon>Actinomycetes</taxon>
        <taxon>Propionibacteriales</taxon>
        <taxon>Nocardioidaceae</taxon>
        <taxon>Nocardioides</taxon>
    </lineage>
</organism>
<comment type="caution">
    <text evidence="2">The sequence shown here is derived from an EMBL/GenBank/DDBJ whole genome shotgun (WGS) entry which is preliminary data.</text>
</comment>
<keyword evidence="3" id="KW-1185">Reference proteome</keyword>
<dbReference type="GO" id="GO:0005524">
    <property type="term" value="F:ATP binding"/>
    <property type="evidence" value="ECO:0007669"/>
    <property type="project" value="UniProtKB-KW"/>
</dbReference>
<dbReference type="CDD" id="cd16936">
    <property type="entry name" value="HATPase_RsbW-like"/>
    <property type="match status" value="1"/>
</dbReference>
<dbReference type="Pfam" id="PF13581">
    <property type="entry name" value="HATPase_c_2"/>
    <property type="match status" value="1"/>
</dbReference>
<dbReference type="EMBL" id="JAUHJQ010000012">
    <property type="protein sequence ID" value="MDN4175324.1"/>
    <property type="molecule type" value="Genomic_DNA"/>
</dbReference>
<proteinExistence type="predicted"/>
<dbReference type="RefSeq" id="WP_300954560.1">
    <property type="nucleotide sequence ID" value="NZ_JAUHJQ010000012.1"/>
</dbReference>
<reference evidence="2" key="1">
    <citation type="submission" date="2023-06" db="EMBL/GenBank/DDBJ databases">
        <title>Draft genome sequence of Nocardioides sp. SOB77.</title>
        <authorList>
            <person name="Zhang G."/>
        </authorList>
    </citation>
    <scope>NUCLEOTIDE SEQUENCE</scope>
    <source>
        <strain evidence="2">SOB77</strain>
    </source>
</reference>
<name>A0ABT8FKX4_9ACTN</name>
<dbReference type="GO" id="GO:0004673">
    <property type="term" value="F:protein histidine kinase activity"/>
    <property type="evidence" value="ECO:0007669"/>
    <property type="project" value="UniProtKB-EC"/>
</dbReference>
<dbReference type="InterPro" id="IPR003594">
    <property type="entry name" value="HATPase_dom"/>
</dbReference>
<accession>A0ABT8FKX4</accession>
<feature type="domain" description="Histidine kinase/HSP90-like ATPase" evidence="1">
    <location>
        <begin position="17"/>
        <end position="141"/>
    </location>
</feature>
<evidence type="ECO:0000259" key="1">
    <source>
        <dbReference type="Pfam" id="PF13581"/>
    </source>
</evidence>
<protein>
    <submittedName>
        <fullName evidence="2">ATP-binding protein</fullName>
        <ecNumber evidence="2">2.7.13.3</ecNumber>
    </submittedName>
</protein>
<evidence type="ECO:0000313" key="2">
    <source>
        <dbReference type="EMBL" id="MDN4175324.1"/>
    </source>
</evidence>
<keyword evidence="2" id="KW-0808">Transferase</keyword>
<dbReference type="EC" id="2.7.13.3" evidence="2"/>
<gene>
    <name evidence="2" type="ORF">QWY28_20330</name>
</gene>
<dbReference type="SUPFAM" id="SSF55874">
    <property type="entry name" value="ATPase domain of HSP90 chaperone/DNA topoisomerase II/histidine kinase"/>
    <property type="match status" value="1"/>
</dbReference>
<dbReference type="Proteomes" id="UP001168620">
    <property type="component" value="Unassembled WGS sequence"/>
</dbReference>
<keyword evidence="2" id="KW-0067">ATP-binding</keyword>
<sequence>MTEERPPGTAHRHLSAPAVPDTVDLAHHELELLWAETPQVGDLDRMRFELAVVEVLANIVEHAYGEEHDDAHGARGVELDLAVEVDRLVAVLHDDGVRAELDLSRVSMPGEDAESGRGLALTLATVDELEYRREDGRNLWRLVCLRHS</sequence>
<dbReference type="Gene3D" id="3.30.565.10">
    <property type="entry name" value="Histidine kinase-like ATPase, C-terminal domain"/>
    <property type="match status" value="1"/>
</dbReference>
<evidence type="ECO:0000313" key="3">
    <source>
        <dbReference type="Proteomes" id="UP001168620"/>
    </source>
</evidence>
<dbReference type="InterPro" id="IPR036890">
    <property type="entry name" value="HATPase_C_sf"/>
</dbReference>